<keyword evidence="4" id="KW-1185">Reference proteome</keyword>
<feature type="transmembrane region" description="Helical" evidence="1">
    <location>
        <begin position="423"/>
        <end position="442"/>
    </location>
</feature>
<feature type="transmembrane region" description="Helical" evidence="1">
    <location>
        <begin position="225"/>
        <end position="242"/>
    </location>
</feature>
<feature type="transmembrane region" description="Helical" evidence="1">
    <location>
        <begin position="398"/>
        <end position="416"/>
    </location>
</feature>
<dbReference type="Proteomes" id="UP001595719">
    <property type="component" value="Unassembled WGS sequence"/>
</dbReference>
<feature type="transmembrane region" description="Helical" evidence="1">
    <location>
        <begin position="199"/>
        <end position="219"/>
    </location>
</feature>
<dbReference type="NCBIfam" id="NF047510">
    <property type="entry name" value="LIC_10190_fam"/>
    <property type="match status" value="1"/>
</dbReference>
<proteinExistence type="predicted"/>
<feature type="transmembrane region" description="Helical" evidence="1">
    <location>
        <begin position="97"/>
        <end position="120"/>
    </location>
</feature>
<accession>A0ABV8W8Z0</accession>
<feature type="transmembrane region" description="Helical" evidence="1">
    <location>
        <begin position="170"/>
        <end position="187"/>
    </location>
</feature>
<evidence type="ECO:0000259" key="2">
    <source>
        <dbReference type="Pfam" id="PF26626"/>
    </source>
</evidence>
<keyword evidence="1" id="KW-1133">Transmembrane helix</keyword>
<evidence type="ECO:0000313" key="3">
    <source>
        <dbReference type="EMBL" id="MFC4392419.1"/>
    </source>
</evidence>
<dbReference type="InterPro" id="IPR058514">
    <property type="entry name" value="DUF8201"/>
</dbReference>
<feature type="transmembrane region" description="Helical" evidence="1">
    <location>
        <begin position="294"/>
        <end position="316"/>
    </location>
</feature>
<reference evidence="4" key="1">
    <citation type="journal article" date="2019" name="Int. J. Syst. Evol. Microbiol.">
        <title>The Global Catalogue of Microorganisms (GCM) 10K type strain sequencing project: providing services to taxonomists for standard genome sequencing and annotation.</title>
        <authorList>
            <consortium name="The Broad Institute Genomics Platform"/>
            <consortium name="The Broad Institute Genome Sequencing Center for Infectious Disease"/>
            <person name="Wu L."/>
            <person name="Ma J."/>
        </authorList>
    </citation>
    <scope>NUCLEOTIDE SEQUENCE [LARGE SCALE GENOMIC DNA]</scope>
    <source>
        <strain evidence="4">CGMCC 1.15345</strain>
    </source>
</reference>
<evidence type="ECO:0000256" key="1">
    <source>
        <dbReference type="SAM" id="Phobius"/>
    </source>
</evidence>
<dbReference type="RefSeq" id="WP_179007606.1">
    <property type="nucleotide sequence ID" value="NZ_JBHSCO010000004.1"/>
</dbReference>
<organism evidence="3 4">
    <name type="scientific">Flavobacterium quisquiliarum</name>
    <dbReference type="NCBI Taxonomy" id="1834436"/>
    <lineage>
        <taxon>Bacteria</taxon>
        <taxon>Pseudomonadati</taxon>
        <taxon>Bacteroidota</taxon>
        <taxon>Flavobacteriia</taxon>
        <taxon>Flavobacteriales</taxon>
        <taxon>Flavobacteriaceae</taxon>
        <taxon>Flavobacterium</taxon>
    </lineage>
</organism>
<evidence type="ECO:0000313" key="4">
    <source>
        <dbReference type="Proteomes" id="UP001595719"/>
    </source>
</evidence>
<feature type="transmembrane region" description="Helical" evidence="1">
    <location>
        <begin position="448"/>
        <end position="467"/>
    </location>
</feature>
<feature type="transmembrane region" description="Helical" evidence="1">
    <location>
        <begin position="254"/>
        <end position="282"/>
    </location>
</feature>
<feature type="transmembrane region" description="Helical" evidence="1">
    <location>
        <begin position="59"/>
        <end position="76"/>
    </location>
</feature>
<dbReference type="EMBL" id="JBHSCO010000004">
    <property type="protein sequence ID" value="MFC4392419.1"/>
    <property type="molecule type" value="Genomic_DNA"/>
</dbReference>
<name>A0ABV8W8Z0_9FLAO</name>
<protein>
    <submittedName>
        <fullName evidence="3">LIC_10190 family membrane protein</fullName>
    </submittedName>
</protein>
<dbReference type="InterPro" id="IPR058065">
    <property type="entry name" value="LIC_10190-like"/>
</dbReference>
<feature type="transmembrane region" description="Helical" evidence="1">
    <location>
        <begin position="33"/>
        <end position="53"/>
    </location>
</feature>
<dbReference type="Pfam" id="PF26626">
    <property type="entry name" value="DUF8201"/>
    <property type="match status" value="1"/>
</dbReference>
<gene>
    <name evidence="3" type="ORF">ACFOY0_15570</name>
</gene>
<keyword evidence="1" id="KW-0472">Membrane</keyword>
<feature type="domain" description="DUF8201" evidence="2">
    <location>
        <begin position="1"/>
        <end position="429"/>
    </location>
</feature>
<feature type="transmembrane region" description="Helical" evidence="1">
    <location>
        <begin position="375"/>
        <end position="392"/>
    </location>
</feature>
<sequence>MVLIVISWIYILFTTINLGFLIDKIFQLKNKNFVITSILGLFLVTVLASIWAIFGRINIEFHVFLLLTNILLCIGFQKSITEHYKVFAIELTQLNKALKAFLIIITFLILAQCASIPFVIDNESYYIQTIKWINEYGFVKGLANLHLFLGQTSGWHVTQSAFNFSFLYKNFNDLSGFCLLLGNLFAIQKLNDFFRNNNSNYLIIGLFPLFNILFFQFISAPSPDIPVYVFSFIFFFYFLENFKKLTPETFNLLVILALFLFYIKNTTVTFFVFPIILLLFHFKSIFKYLLKPALLSIIIISLFIVKNLTISGTVAFPSNLFTSLSMDYAIPNSIQSFYYEQLKCYGYFITPEKYNLMSSWDLFIRWITMSKLNGVFNKISILLILIVPFFILKFKNENALWSIYFVMVIQLILLLITSPQYRFFLNYILFFSLFCLICIIKNKRVINILIMFSLIPVVIVLFFSINLSKFANNKSLMEISNFSSQNIIFPYSNSKNSTAFETIQTGNLKYNSPQNNDFFWGNGNGDLPCVNKVQIEYFEKYFHYRPQMRTNNLKDGFYSKEVTKNE</sequence>
<comment type="caution">
    <text evidence="3">The sequence shown here is derived from an EMBL/GenBank/DDBJ whole genome shotgun (WGS) entry which is preliminary data.</text>
</comment>
<keyword evidence="1" id="KW-0812">Transmembrane</keyword>
<feature type="transmembrane region" description="Helical" evidence="1">
    <location>
        <begin position="6"/>
        <end position="26"/>
    </location>
</feature>